<feature type="transmembrane region" description="Helical" evidence="1">
    <location>
        <begin position="315"/>
        <end position="339"/>
    </location>
</feature>
<dbReference type="Proteomes" id="UP000663889">
    <property type="component" value="Unassembled WGS sequence"/>
</dbReference>
<organism evidence="2 3">
    <name type="scientific">Rotaria sordida</name>
    <dbReference type="NCBI Taxonomy" id="392033"/>
    <lineage>
        <taxon>Eukaryota</taxon>
        <taxon>Metazoa</taxon>
        <taxon>Spiralia</taxon>
        <taxon>Gnathifera</taxon>
        <taxon>Rotifera</taxon>
        <taxon>Eurotatoria</taxon>
        <taxon>Bdelloidea</taxon>
        <taxon>Philodinida</taxon>
        <taxon>Philodinidae</taxon>
        <taxon>Rotaria</taxon>
    </lineage>
</organism>
<evidence type="ECO:0000313" key="3">
    <source>
        <dbReference type="Proteomes" id="UP000663889"/>
    </source>
</evidence>
<feature type="transmembrane region" description="Helical" evidence="1">
    <location>
        <begin position="85"/>
        <end position="107"/>
    </location>
</feature>
<proteinExistence type="predicted"/>
<feature type="transmembrane region" description="Helical" evidence="1">
    <location>
        <begin position="359"/>
        <end position="380"/>
    </location>
</feature>
<comment type="caution">
    <text evidence="2">The sequence shown here is derived from an EMBL/GenBank/DDBJ whole genome shotgun (WGS) entry which is preliminary data.</text>
</comment>
<feature type="transmembrane region" description="Helical" evidence="1">
    <location>
        <begin position="169"/>
        <end position="188"/>
    </location>
</feature>
<evidence type="ECO:0000256" key="1">
    <source>
        <dbReference type="SAM" id="Phobius"/>
    </source>
</evidence>
<accession>A0A813ZWG2</accession>
<protein>
    <submittedName>
        <fullName evidence="2">Uncharacterized protein</fullName>
    </submittedName>
</protein>
<feature type="transmembrane region" description="Helical" evidence="1">
    <location>
        <begin position="37"/>
        <end position="58"/>
    </location>
</feature>
<reference evidence="2" key="1">
    <citation type="submission" date="2021-02" db="EMBL/GenBank/DDBJ databases">
        <authorList>
            <person name="Nowell W R."/>
        </authorList>
    </citation>
    <scope>NUCLEOTIDE SEQUENCE</scope>
</reference>
<evidence type="ECO:0000313" key="2">
    <source>
        <dbReference type="EMBL" id="CAF0904044.1"/>
    </source>
</evidence>
<keyword evidence="1" id="KW-0472">Membrane</keyword>
<keyword evidence="1" id="KW-1133">Transmembrane helix</keyword>
<feature type="transmembrane region" description="Helical" evidence="1">
    <location>
        <begin position="275"/>
        <end position="294"/>
    </location>
</feature>
<sequence>MLLHDSFFFSSQRYINETHYSPITIIHSPFFHSTLTLIISIFGTCSNLICMLYLSYIISQYKQRKLNRNNIEQQKSIHILSNKKYRYLLILTSNDFLLCLSSIISCIDEKYYLQSLVPRFHLCSFHILIWKFTLHFIPLLTIFILFRYHYILNKKFPSKIFKTTTFNQLFFTDLCILIPFVIALAWSVDSLWLWGETNISNFILPPVIDDSLNQTNEIFAPLSTNKTLHQSYIKLEGYSNNDNDYLPQQTIICYLQTNHNFKFTARLLYLIQADFLLLFSLHFIGFILEILLHIRLSCCLIARKISSSFVREQQLSLYILYIFICLTLTSLPFYFYRTIEILFDSFLSSYNHDLINSRTFAQIILSGISFKPVLYCILLCPSNILFKFKFYTTIKIESINQLNHVFLINHKKQQEKHLQNLNHDHYSLKLSSFYPKIHIKFPSFKNPMITTDNIHTNITNQNQTTSNDINV</sequence>
<dbReference type="AlphaFoldDB" id="A0A813ZWG2"/>
<gene>
    <name evidence="2" type="ORF">SEV965_LOCUS5789</name>
</gene>
<dbReference type="EMBL" id="CAJNOU010000180">
    <property type="protein sequence ID" value="CAF0904044.1"/>
    <property type="molecule type" value="Genomic_DNA"/>
</dbReference>
<keyword evidence="1" id="KW-0812">Transmembrane</keyword>
<name>A0A813ZWG2_9BILA</name>
<feature type="transmembrane region" description="Helical" evidence="1">
    <location>
        <begin position="127"/>
        <end position="148"/>
    </location>
</feature>